<feature type="non-terminal residue" evidence="2">
    <location>
        <position position="1"/>
    </location>
</feature>
<evidence type="ECO:0000313" key="3">
    <source>
        <dbReference type="Proteomes" id="UP001151760"/>
    </source>
</evidence>
<accession>A0ABQ5GV78</accession>
<proteinExistence type="predicted"/>
<reference evidence="2" key="1">
    <citation type="journal article" date="2022" name="Int. J. Mol. Sci.">
        <title>Draft Genome of Tanacetum Coccineum: Genomic Comparison of Closely Related Tanacetum-Family Plants.</title>
        <authorList>
            <person name="Yamashiro T."/>
            <person name="Shiraishi A."/>
            <person name="Nakayama K."/>
            <person name="Satake H."/>
        </authorList>
    </citation>
    <scope>NUCLEOTIDE SEQUENCE</scope>
</reference>
<sequence length="42" mass="4316">LSSTDDSSNSDIPDITPSPTYGTPFTETTLSTQRSPVASGAL</sequence>
<keyword evidence="3" id="KW-1185">Reference proteome</keyword>
<dbReference type="EMBL" id="BQNB010018909">
    <property type="protein sequence ID" value="GJT79558.1"/>
    <property type="molecule type" value="Genomic_DNA"/>
</dbReference>
<reference evidence="2" key="2">
    <citation type="submission" date="2022-01" db="EMBL/GenBank/DDBJ databases">
        <authorList>
            <person name="Yamashiro T."/>
            <person name="Shiraishi A."/>
            <person name="Satake H."/>
            <person name="Nakayama K."/>
        </authorList>
    </citation>
    <scope>NUCLEOTIDE SEQUENCE</scope>
</reference>
<comment type="caution">
    <text evidence="2">The sequence shown here is derived from an EMBL/GenBank/DDBJ whole genome shotgun (WGS) entry which is preliminary data.</text>
</comment>
<gene>
    <name evidence="2" type="ORF">Tco_1053900</name>
</gene>
<dbReference type="Proteomes" id="UP001151760">
    <property type="component" value="Unassembled WGS sequence"/>
</dbReference>
<feature type="compositionally biased region" description="Polar residues" evidence="1">
    <location>
        <begin position="1"/>
        <end position="36"/>
    </location>
</feature>
<evidence type="ECO:0000256" key="1">
    <source>
        <dbReference type="SAM" id="MobiDB-lite"/>
    </source>
</evidence>
<feature type="region of interest" description="Disordered" evidence="1">
    <location>
        <begin position="1"/>
        <end position="42"/>
    </location>
</feature>
<organism evidence="2 3">
    <name type="scientific">Tanacetum coccineum</name>
    <dbReference type="NCBI Taxonomy" id="301880"/>
    <lineage>
        <taxon>Eukaryota</taxon>
        <taxon>Viridiplantae</taxon>
        <taxon>Streptophyta</taxon>
        <taxon>Embryophyta</taxon>
        <taxon>Tracheophyta</taxon>
        <taxon>Spermatophyta</taxon>
        <taxon>Magnoliopsida</taxon>
        <taxon>eudicotyledons</taxon>
        <taxon>Gunneridae</taxon>
        <taxon>Pentapetalae</taxon>
        <taxon>asterids</taxon>
        <taxon>campanulids</taxon>
        <taxon>Asterales</taxon>
        <taxon>Asteraceae</taxon>
        <taxon>Asteroideae</taxon>
        <taxon>Anthemideae</taxon>
        <taxon>Anthemidinae</taxon>
        <taxon>Tanacetum</taxon>
    </lineage>
</organism>
<evidence type="ECO:0000313" key="2">
    <source>
        <dbReference type="EMBL" id="GJT79558.1"/>
    </source>
</evidence>
<name>A0ABQ5GV78_9ASTR</name>
<protein>
    <submittedName>
        <fullName evidence="2">Uncharacterized protein</fullName>
    </submittedName>
</protein>